<dbReference type="PANTHER" id="PTHR34820">
    <property type="entry name" value="INNER MEMBRANE PROTEIN YEBZ"/>
    <property type="match status" value="1"/>
</dbReference>
<keyword evidence="4 7" id="KW-0732">Signal</keyword>
<feature type="chain" id="PRO_5042603636" evidence="7">
    <location>
        <begin position="25"/>
        <end position="119"/>
    </location>
</feature>
<keyword evidence="6" id="KW-0186">Copper</keyword>
<proteinExistence type="inferred from homology"/>
<dbReference type="InterPro" id="IPR047685">
    <property type="entry name" value="CopC-like"/>
</dbReference>
<evidence type="ECO:0000313" key="9">
    <source>
        <dbReference type="EMBL" id="WEK47304.1"/>
    </source>
</evidence>
<dbReference type="InterPro" id="IPR032694">
    <property type="entry name" value="CopC/D"/>
</dbReference>
<dbReference type="AlphaFoldDB" id="A0AAJ6BND4"/>
<feature type="domain" description="CopC" evidence="8">
    <location>
        <begin position="25"/>
        <end position="118"/>
    </location>
</feature>
<dbReference type="NCBIfam" id="NF033814">
    <property type="entry name" value="copper_CopC"/>
    <property type="match status" value="1"/>
</dbReference>
<protein>
    <submittedName>
        <fullName evidence="9">Copper homeostasis periplasmic binding protein CopC</fullName>
    </submittedName>
</protein>
<organism evidence="9 10">
    <name type="scientific">Candidatus Andeanibacterium colombiense</name>
    <dbReference type="NCBI Taxonomy" id="3121345"/>
    <lineage>
        <taxon>Bacteria</taxon>
        <taxon>Pseudomonadati</taxon>
        <taxon>Pseudomonadota</taxon>
        <taxon>Alphaproteobacteria</taxon>
        <taxon>Sphingomonadales</taxon>
        <taxon>Sphingomonadaceae</taxon>
        <taxon>Candidatus Andeanibacterium</taxon>
    </lineage>
</organism>
<dbReference type="KEGG" id="acob:P0Y56_03195"/>
<dbReference type="InterPro" id="IPR007348">
    <property type="entry name" value="CopC_dom"/>
</dbReference>
<sequence length="119" mass="12113">MKTLSPIAAIAAAALLAMSGPAFAHAKLVKSNPSADATVHAGLKTITLTFDDPLVAAFSKFTLSMPGMAMPVKTAVSPDKKSIVGTLPAPLTKGAYTVSWTAASDDGHKTTGTLKFKVG</sequence>
<dbReference type="PANTHER" id="PTHR34820:SF4">
    <property type="entry name" value="INNER MEMBRANE PROTEIN YEBZ"/>
    <property type="match status" value="1"/>
</dbReference>
<dbReference type="GO" id="GO:0006825">
    <property type="term" value="P:copper ion transport"/>
    <property type="evidence" value="ECO:0007669"/>
    <property type="project" value="InterPro"/>
</dbReference>
<feature type="signal peptide" evidence="7">
    <location>
        <begin position="1"/>
        <end position="24"/>
    </location>
</feature>
<evidence type="ECO:0000256" key="3">
    <source>
        <dbReference type="ARBA" id="ARBA00022723"/>
    </source>
</evidence>
<evidence type="ECO:0000256" key="5">
    <source>
        <dbReference type="ARBA" id="ARBA00022764"/>
    </source>
</evidence>
<reference evidence="9" key="1">
    <citation type="submission" date="2023-03" db="EMBL/GenBank/DDBJ databases">
        <title>Andean soil-derived lignocellulolytic bacterial consortium as a source of novel taxa and putative plastic-active enzymes.</title>
        <authorList>
            <person name="Diaz-Garcia L."/>
            <person name="Chuvochina M."/>
            <person name="Feuerriegel G."/>
            <person name="Bunk B."/>
            <person name="Sproer C."/>
            <person name="Streit W.R."/>
            <person name="Rodriguez L.M."/>
            <person name="Overmann J."/>
            <person name="Jimenez D.J."/>
        </authorList>
    </citation>
    <scope>NUCLEOTIDE SEQUENCE</scope>
    <source>
        <strain evidence="9">MAG 26</strain>
    </source>
</reference>
<evidence type="ECO:0000256" key="7">
    <source>
        <dbReference type="SAM" id="SignalP"/>
    </source>
</evidence>
<name>A0AAJ6BND4_9SPHN</name>
<dbReference type="GO" id="GO:0042597">
    <property type="term" value="C:periplasmic space"/>
    <property type="evidence" value="ECO:0007669"/>
    <property type="project" value="UniProtKB-SubCell"/>
</dbReference>
<dbReference type="GO" id="GO:0046688">
    <property type="term" value="P:response to copper ion"/>
    <property type="evidence" value="ECO:0007669"/>
    <property type="project" value="InterPro"/>
</dbReference>
<dbReference type="SUPFAM" id="SSF81296">
    <property type="entry name" value="E set domains"/>
    <property type="match status" value="1"/>
</dbReference>
<dbReference type="Gene3D" id="2.60.40.1220">
    <property type="match status" value="1"/>
</dbReference>
<dbReference type="GO" id="GO:0005886">
    <property type="term" value="C:plasma membrane"/>
    <property type="evidence" value="ECO:0007669"/>
    <property type="project" value="TreeGrafter"/>
</dbReference>
<comment type="subcellular location">
    <subcellularLocation>
        <location evidence="1">Periplasm</location>
    </subcellularLocation>
</comment>
<evidence type="ECO:0000259" key="8">
    <source>
        <dbReference type="Pfam" id="PF04234"/>
    </source>
</evidence>
<dbReference type="Pfam" id="PF04234">
    <property type="entry name" value="CopC"/>
    <property type="match status" value="1"/>
</dbReference>
<dbReference type="GO" id="GO:0005507">
    <property type="term" value="F:copper ion binding"/>
    <property type="evidence" value="ECO:0007669"/>
    <property type="project" value="InterPro"/>
</dbReference>
<dbReference type="Proteomes" id="UP001218362">
    <property type="component" value="Chromosome"/>
</dbReference>
<evidence type="ECO:0000256" key="2">
    <source>
        <dbReference type="ARBA" id="ARBA00010509"/>
    </source>
</evidence>
<keyword evidence="3" id="KW-0479">Metal-binding</keyword>
<evidence type="ECO:0000313" key="10">
    <source>
        <dbReference type="Proteomes" id="UP001218362"/>
    </source>
</evidence>
<gene>
    <name evidence="9" type="primary">copC</name>
    <name evidence="9" type="ORF">P0Y56_03195</name>
</gene>
<evidence type="ECO:0000256" key="1">
    <source>
        <dbReference type="ARBA" id="ARBA00004418"/>
    </source>
</evidence>
<dbReference type="EMBL" id="CP119316">
    <property type="protein sequence ID" value="WEK47304.1"/>
    <property type="molecule type" value="Genomic_DNA"/>
</dbReference>
<evidence type="ECO:0000256" key="4">
    <source>
        <dbReference type="ARBA" id="ARBA00022729"/>
    </source>
</evidence>
<comment type="similarity">
    <text evidence="2">Belongs to the CopC family.</text>
</comment>
<keyword evidence="5" id="KW-0574">Periplasm</keyword>
<dbReference type="InterPro" id="IPR014756">
    <property type="entry name" value="Ig_E-set"/>
</dbReference>
<dbReference type="InterPro" id="IPR014755">
    <property type="entry name" value="Cu-Rt/internalin_Ig-like"/>
</dbReference>
<evidence type="ECO:0000256" key="6">
    <source>
        <dbReference type="ARBA" id="ARBA00023008"/>
    </source>
</evidence>
<accession>A0AAJ6BND4</accession>